<sequence>MSDGSDREREEDGEPRAKARSAAEHEDAGEEPRDRAAGRSGEEDVPDEGKPVADEILVESDRAFTDLTRPTRRHRTAAFFGMLGVALAAFATGLVLFDNVLMPRLIHGVAEVRVPDLTNLSLEESEKLLSAVGLRLTRAGERLDAAVPRGLILAQDPPADTPVRGHRRVSVVISLGEEFSSVPELFGETMRGARVLLERGGLRASGITRAPSDQVGEGLVVASDPPAETVLRRGAAVGLLVSAGSGPQYYVMPDLLGREITGAMRQLEALGFKITVPPGSPTLGTVVMQLPAPGSRVTAADAITLQATRRIIR</sequence>
<feature type="transmembrane region" description="Helical" evidence="2">
    <location>
        <begin position="77"/>
        <end position="97"/>
    </location>
</feature>
<dbReference type="AlphaFoldDB" id="A0A538S7S0"/>
<dbReference type="SMART" id="SM00740">
    <property type="entry name" value="PASTA"/>
    <property type="match status" value="3"/>
</dbReference>
<evidence type="ECO:0000313" key="5">
    <source>
        <dbReference type="Proteomes" id="UP000317716"/>
    </source>
</evidence>
<proteinExistence type="predicted"/>
<dbReference type="Proteomes" id="UP000317716">
    <property type="component" value="Unassembled WGS sequence"/>
</dbReference>
<evidence type="ECO:0000256" key="1">
    <source>
        <dbReference type="SAM" id="MobiDB-lite"/>
    </source>
</evidence>
<feature type="region of interest" description="Disordered" evidence="1">
    <location>
        <begin position="1"/>
        <end position="56"/>
    </location>
</feature>
<evidence type="ECO:0000256" key="2">
    <source>
        <dbReference type="SAM" id="Phobius"/>
    </source>
</evidence>
<keyword evidence="2" id="KW-0472">Membrane</keyword>
<feature type="domain" description="PASTA" evidence="3">
    <location>
        <begin position="246"/>
        <end position="309"/>
    </location>
</feature>
<comment type="caution">
    <text evidence="4">The sequence shown here is derived from an EMBL/GenBank/DDBJ whole genome shotgun (WGS) entry which is preliminary data.</text>
</comment>
<accession>A0A538S7S0</accession>
<keyword evidence="2" id="KW-1133">Transmembrane helix</keyword>
<gene>
    <name evidence="4" type="ORF">E6K72_14040</name>
</gene>
<reference evidence="4 5" key="1">
    <citation type="journal article" date="2019" name="Nat. Microbiol.">
        <title>Mediterranean grassland soil C-N compound turnover is dependent on rainfall and depth, and is mediated by genomically divergent microorganisms.</title>
        <authorList>
            <person name="Diamond S."/>
            <person name="Andeer P.F."/>
            <person name="Li Z."/>
            <person name="Crits-Christoph A."/>
            <person name="Burstein D."/>
            <person name="Anantharaman K."/>
            <person name="Lane K.R."/>
            <person name="Thomas B.C."/>
            <person name="Pan C."/>
            <person name="Northen T.R."/>
            <person name="Banfield J.F."/>
        </authorList>
    </citation>
    <scope>NUCLEOTIDE SEQUENCE [LARGE SCALE GENOMIC DNA]</scope>
    <source>
        <strain evidence="4">WS_2</strain>
    </source>
</reference>
<keyword evidence="2" id="KW-0812">Transmembrane</keyword>
<protein>
    <submittedName>
        <fullName evidence="4">PASTA domain-containing protein</fullName>
    </submittedName>
</protein>
<name>A0A538S7S0_UNCEI</name>
<evidence type="ECO:0000259" key="3">
    <source>
        <dbReference type="PROSITE" id="PS51178"/>
    </source>
</evidence>
<dbReference type="Gene3D" id="3.30.10.20">
    <property type="match status" value="3"/>
</dbReference>
<feature type="domain" description="PASTA" evidence="3">
    <location>
        <begin position="108"/>
        <end position="175"/>
    </location>
</feature>
<dbReference type="EMBL" id="VBOS01000531">
    <property type="protein sequence ID" value="TMQ47438.1"/>
    <property type="molecule type" value="Genomic_DNA"/>
</dbReference>
<dbReference type="PROSITE" id="PS51178">
    <property type="entry name" value="PASTA"/>
    <property type="match status" value="3"/>
</dbReference>
<dbReference type="Pfam" id="PF03793">
    <property type="entry name" value="PASTA"/>
    <property type="match status" value="3"/>
</dbReference>
<dbReference type="InterPro" id="IPR005543">
    <property type="entry name" value="PASTA_dom"/>
</dbReference>
<feature type="domain" description="PASTA" evidence="3">
    <location>
        <begin position="176"/>
        <end position="243"/>
    </location>
</feature>
<dbReference type="CDD" id="cd06577">
    <property type="entry name" value="PASTA_pknB"/>
    <property type="match status" value="3"/>
</dbReference>
<organism evidence="4 5">
    <name type="scientific">Eiseniibacteriota bacterium</name>
    <dbReference type="NCBI Taxonomy" id="2212470"/>
    <lineage>
        <taxon>Bacteria</taxon>
        <taxon>Candidatus Eiseniibacteriota</taxon>
    </lineage>
</organism>
<evidence type="ECO:0000313" key="4">
    <source>
        <dbReference type="EMBL" id="TMQ47438.1"/>
    </source>
</evidence>